<dbReference type="Pfam" id="PF01300">
    <property type="entry name" value="Sua5_yciO_yrdC"/>
    <property type="match status" value="1"/>
</dbReference>
<dbReference type="PROSITE" id="PS51163">
    <property type="entry name" value="YRDC"/>
    <property type="match status" value="1"/>
</dbReference>
<name>A0A377ZUJ4_KLEPO</name>
<dbReference type="Proteomes" id="UP000254487">
    <property type="component" value="Unassembled WGS sequence"/>
</dbReference>
<dbReference type="EMBL" id="UGLW01000003">
    <property type="protein sequence ID" value="STU85516.1"/>
    <property type="molecule type" value="Genomic_DNA"/>
</dbReference>
<dbReference type="InterPro" id="IPR052532">
    <property type="entry name" value="SUA5_domain"/>
</dbReference>
<dbReference type="AlphaFoldDB" id="A0A377ZUJ4"/>
<sequence>MCRDLSELSTYAFVDNVAFRLMKNNTPGNYTFILKGTKEVPRRLLQEKRKTIGMRVPSNPIAQALLETLGEPMLSTSLMLPGSDFTESDPEEIKDRLEKVVDSSFTAVSLGSSRPRLSISLKTPRWCCAKASATLRPFL</sequence>
<evidence type="ECO:0000313" key="2">
    <source>
        <dbReference type="EMBL" id="STU85516.1"/>
    </source>
</evidence>
<dbReference type="PANTHER" id="PTHR42828">
    <property type="entry name" value="DHBP SYNTHASE RIBB-LIKE ALPHA/BETA DOMAIN-CONTAINING PROTEIN"/>
    <property type="match status" value="1"/>
</dbReference>
<dbReference type="SUPFAM" id="SSF55821">
    <property type="entry name" value="YrdC/RibB"/>
    <property type="match status" value="1"/>
</dbReference>
<dbReference type="PANTHER" id="PTHR42828:SF3">
    <property type="entry name" value="THREONYLCARBAMOYL-AMP SYNTHASE"/>
    <property type="match status" value="1"/>
</dbReference>
<reference evidence="2 3" key="1">
    <citation type="submission" date="2018-06" db="EMBL/GenBank/DDBJ databases">
        <authorList>
            <consortium name="Pathogen Informatics"/>
            <person name="Doyle S."/>
        </authorList>
    </citation>
    <scope>NUCLEOTIDE SEQUENCE [LARGE SCALE GENOMIC DNA]</scope>
    <source>
        <strain evidence="2 3">NCTC10313</strain>
    </source>
</reference>
<dbReference type="STRING" id="1218098.GCA_001598715_02291"/>
<protein>
    <submittedName>
        <fullName evidence="2">YciO family</fullName>
    </submittedName>
</protein>
<proteinExistence type="predicted"/>
<gene>
    <name evidence="2" type="primary">yciO_1</name>
    <name evidence="2" type="ORF">NCTC10313_04104</name>
</gene>
<evidence type="ECO:0000259" key="1">
    <source>
        <dbReference type="PROSITE" id="PS51163"/>
    </source>
</evidence>
<organism evidence="2 3">
    <name type="scientific">Klebsiella pneumoniae subsp. ozaenae</name>
    <dbReference type="NCBI Taxonomy" id="574"/>
    <lineage>
        <taxon>Bacteria</taxon>
        <taxon>Pseudomonadati</taxon>
        <taxon>Pseudomonadota</taxon>
        <taxon>Gammaproteobacteria</taxon>
        <taxon>Enterobacterales</taxon>
        <taxon>Enterobacteriaceae</taxon>
        <taxon>Klebsiella/Raoultella group</taxon>
        <taxon>Klebsiella</taxon>
        <taxon>Klebsiella pneumoniae complex</taxon>
    </lineage>
</organism>
<dbReference type="InterPro" id="IPR017945">
    <property type="entry name" value="DHBP_synth_RibB-like_a/b_dom"/>
</dbReference>
<dbReference type="Gene3D" id="3.90.870.10">
    <property type="entry name" value="DHBP synthase"/>
    <property type="match status" value="1"/>
</dbReference>
<evidence type="ECO:0000313" key="3">
    <source>
        <dbReference type="Proteomes" id="UP000254487"/>
    </source>
</evidence>
<accession>A0A377ZUJ4</accession>
<feature type="domain" description="YrdC-like" evidence="1">
    <location>
        <begin position="1"/>
        <end position="139"/>
    </location>
</feature>
<dbReference type="InterPro" id="IPR006070">
    <property type="entry name" value="Sua5-like_dom"/>
</dbReference>
<dbReference type="GO" id="GO:0003725">
    <property type="term" value="F:double-stranded RNA binding"/>
    <property type="evidence" value="ECO:0007669"/>
    <property type="project" value="InterPro"/>
</dbReference>